<dbReference type="AlphaFoldDB" id="G0R3Q1"/>
<keyword evidence="2" id="KW-1185">Reference proteome</keyword>
<gene>
    <name evidence="1" type="ORF">IMG5_186950</name>
</gene>
<dbReference type="GeneID" id="14903977"/>
<protein>
    <submittedName>
        <fullName evidence="1">Uncharacterized protein</fullName>
    </submittedName>
</protein>
<organism evidence="1 2">
    <name type="scientific">Ichthyophthirius multifiliis</name>
    <name type="common">White spot disease agent</name>
    <name type="synonym">Ich</name>
    <dbReference type="NCBI Taxonomy" id="5932"/>
    <lineage>
        <taxon>Eukaryota</taxon>
        <taxon>Sar</taxon>
        <taxon>Alveolata</taxon>
        <taxon>Ciliophora</taxon>
        <taxon>Intramacronucleata</taxon>
        <taxon>Oligohymenophorea</taxon>
        <taxon>Hymenostomatida</taxon>
        <taxon>Ophryoglenina</taxon>
        <taxon>Ichthyophthirius</taxon>
    </lineage>
</organism>
<dbReference type="InParanoid" id="G0R3Q1"/>
<reference evidence="1 2" key="1">
    <citation type="submission" date="2011-07" db="EMBL/GenBank/DDBJ databases">
        <authorList>
            <person name="Coyne R."/>
            <person name="Brami D."/>
            <person name="Johnson J."/>
            <person name="Hostetler J."/>
            <person name="Hannick L."/>
            <person name="Clark T."/>
            <person name="Cassidy-Hanley D."/>
            <person name="Inman J."/>
        </authorList>
    </citation>
    <scope>NUCLEOTIDE SEQUENCE [LARGE SCALE GENOMIC DNA]</scope>
    <source>
        <strain evidence="1 2">G5</strain>
    </source>
</reference>
<dbReference type="Proteomes" id="UP000008983">
    <property type="component" value="Unassembled WGS sequence"/>
</dbReference>
<name>G0R3Q1_ICHMU</name>
<feature type="non-terminal residue" evidence="1">
    <location>
        <position position="196"/>
    </location>
</feature>
<dbReference type="RefSeq" id="XP_004027251.1">
    <property type="nucleotide sequence ID" value="XM_004027202.1"/>
</dbReference>
<sequence length="196" mass="23169">MEQERQYIQNQFKNDKNNLINQINFNNENIKLDDKQIKLLKEKKNITRDMLKQHYLQELKKNKGLQNTSMVWITKALLNINEDVNQSEIFPSIIDQQSVSYLIEYAQSEINYDELTFMLQKQQLQNISSSKLEENNFDKNYLNTQYQYNINTIKNKVSKLAQQTVKIKNPLLIQSSKTSIPNLVWEDTESAQKSSN</sequence>
<evidence type="ECO:0000313" key="1">
    <source>
        <dbReference type="EMBL" id="EGR27906.1"/>
    </source>
</evidence>
<dbReference type="OrthoDB" id="10665449at2759"/>
<proteinExistence type="predicted"/>
<evidence type="ECO:0000313" key="2">
    <source>
        <dbReference type="Proteomes" id="UP000008983"/>
    </source>
</evidence>
<accession>G0R3Q1</accession>
<dbReference type="EMBL" id="GL984311">
    <property type="protein sequence ID" value="EGR27906.1"/>
    <property type="molecule type" value="Genomic_DNA"/>
</dbReference>